<comment type="caution">
    <text evidence="1">The sequence shown here is derived from an EMBL/GenBank/DDBJ whole genome shotgun (WGS) entry which is preliminary data.</text>
</comment>
<protein>
    <submittedName>
        <fullName evidence="1">Uncharacterized protein</fullName>
    </submittedName>
</protein>
<gene>
    <name evidence="1" type="ORF">NPIL_274891</name>
</gene>
<sequence length="79" mass="9045">MEIVKKPLQTSKLDVEKEIEEISCSAEDTEEILAKQSNRNLHDRSILKMPAKFDNLVLLAEHIEPETYKEAMASEDSDK</sequence>
<organism evidence="1 2">
    <name type="scientific">Nephila pilipes</name>
    <name type="common">Giant wood spider</name>
    <name type="synonym">Nephila maculata</name>
    <dbReference type="NCBI Taxonomy" id="299642"/>
    <lineage>
        <taxon>Eukaryota</taxon>
        <taxon>Metazoa</taxon>
        <taxon>Ecdysozoa</taxon>
        <taxon>Arthropoda</taxon>
        <taxon>Chelicerata</taxon>
        <taxon>Arachnida</taxon>
        <taxon>Araneae</taxon>
        <taxon>Araneomorphae</taxon>
        <taxon>Entelegynae</taxon>
        <taxon>Araneoidea</taxon>
        <taxon>Nephilidae</taxon>
        <taxon>Nephila</taxon>
    </lineage>
</organism>
<dbReference type="Proteomes" id="UP000887013">
    <property type="component" value="Unassembled WGS sequence"/>
</dbReference>
<proteinExistence type="predicted"/>
<dbReference type="AlphaFoldDB" id="A0A8X6PWZ3"/>
<dbReference type="OrthoDB" id="8018034at2759"/>
<accession>A0A8X6PWZ3</accession>
<keyword evidence="2" id="KW-1185">Reference proteome</keyword>
<name>A0A8X6PWZ3_NEPPI</name>
<reference evidence="1" key="1">
    <citation type="submission" date="2020-08" db="EMBL/GenBank/DDBJ databases">
        <title>Multicomponent nature underlies the extraordinary mechanical properties of spider dragline silk.</title>
        <authorList>
            <person name="Kono N."/>
            <person name="Nakamura H."/>
            <person name="Mori M."/>
            <person name="Yoshida Y."/>
            <person name="Ohtoshi R."/>
            <person name="Malay A.D."/>
            <person name="Moran D.A.P."/>
            <person name="Tomita M."/>
            <person name="Numata K."/>
            <person name="Arakawa K."/>
        </authorList>
    </citation>
    <scope>NUCLEOTIDE SEQUENCE</scope>
</reference>
<evidence type="ECO:0000313" key="2">
    <source>
        <dbReference type="Proteomes" id="UP000887013"/>
    </source>
</evidence>
<evidence type="ECO:0000313" key="1">
    <source>
        <dbReference type="EMBL" id="GFT94237.1"/>
    </source>
</evidence>
<dbReference type="EMBL" id="BMAW01121482">
    <property type="protein sequence ID" value="GFT94237.1"/>
    <property type="molecule type" value="Genomic_DNA"/>
</dbReference>